<reference evidence="2 3" key="1">
    <citation type="submission" date="2019-05" db="EMBL/GenBank/DDBJ databases">
        <title>Emergence of the Ug99 lineage of the wheat stem rust pathogen through somatic hybridization.</title>
        <authorList>
            <person name="Li F."/>
            <person name="Upadhyaya N.M."/>
            <person name="Sperschneider J."/>
            <person name="Matny O."/>
            <person name="Nguyen-Phuc H."/>
            <person name="Mago R."/>
            <person name="Raley C."/>
            <person name="Miller M.E."/>
            <person name="Silverstein K.A.T."/>
            <person name="Henningsen E."/>
            <person name="Hirsch C.D."/>
            <person name="Visser B."/>
            <person name="Pretorius Z.A."/>
            <person name="Steffenson B.J."/>
            <person name="Schwessinger B."/>
            <person name="Dodds P.N."/>
            <person name="Figueroa M."/>
        </authorList>
    </citation>
    <scope>NUCLEOTIDE SEQUENCE [LARGE SCALE GENOMIC DNA]</scope>
    <source>
        <strain evidence="2 3">Ug99</strain>
    </source>
</reference>
<dbReference type="Proteomes" id="UP000325313">
    <property type="component" value="Unassembled WGS sequence"/>
</dbReference>
<dbReference type="AlphaFoldDB" id="A0A5B0P8T7"/>
<name>A0A5B0P8T7_PUCGR</name>
<evidence type="ECO:0000256" key="1">
    <source>
        <dbReference type="SAM" id="MobiDB-lite"/>
    </source>
</evidence>
<sequence length="66" mass="7370">MTQANTDTTVHSPIPQPNLTTSGQEDQAIHHEELTLAIPHTPFLPLALLRRPFIQVVIISLECSMR</sequence>
<comment type="caution">
    <text evidence="2">The sequence shown here is derived from an EMBL/GenBank/DDBJ whole genome shotgun (WGS) entry which is preliminary data.</text>
</comment>
<organism evidence="2 3">
    <name type="scientific">Puccinia graminis f. sp. tritici</name>
    <dbReference type="NCBI Taxonomy" id="56615"/>
    <lineage>
        <taxon>Eukaryota</taxon>
        <taxon>Fungi</taxon>
        <taxon>Dikarya</taxon>
        <taxon>Basidiomycota</taxon>
        <taxon>Pucciniomycotina</taxon>
        <taxon>Pucciniomycetes</taxon>
        <taxon>Pucciniales</taxon>
        <taxon>Pucciniaceae</taxon>
        <taxon>Puccinia</taxon>
    </lineage>
</organism>
<protein>
    <submittedName>
        <fullName evidence="2">Uncharacterized protein</fullName>
    </submittedName>
</protein>
<accession>A0A5B0P8T7</accession>
<gene>
    <name evidence="2" type="ORF">PGTUg99_000102</name>
</gene>
<evidence type="ECO:0000313" key="2">
    <source>
        <dbReference type="EMBL" id="KAA1097014.1"/>
    </source>
</evidence>
<proteinExistence type="predicted"/>
<feature type="region of interest" description="Disordered" evidence="1">
    <location>
        <begin position="1"/>
        <end position="27"/>
    </location>
</feature>
<dbReference type="EMBL" id="VDEP01000360">
    <property type="protein sequence ID" value="KAA1097014.1"/>
    <property type="molecule type" value="Genomic_DNA"/>
</dbReference>
<evidence type="ECO:0000313" key="3">
    <source>
        <dbReference type="Proteomes" id="UP000325313"/>
    </source>
</evidence>
<feature type="compositionally biased region" description="Polar residues" evidence="1">
    <location>
        <begin position="1"/>
        <end position="25"/>
    </location>
</feature>